<sequence>MAQITETHNDSNIIPLKSRTELLQKGWEWDDELIKRYNLSGPRYTSYPTAIQFTEGFNVSDCTRAAQYTQHADDPISLYVHIPFCAHICYYCACNKVITKRREKSQPYLDRLYQDIAQQAELYSGNRPVEQLHWGGGTPTFITQAQMRDLMACLNEHFNLINDGSQDYSIEIDPREANGSILETLRDIGFNRISLGVQDFNPAVQKAVNRIQSEVETREILKYGRDLGFKSINIDLIYGLPLQTRDTFQETLERVIEMSPDRLSVFNYAHMPSKFMPQRRIQEQDLPAPAEKLIILENTIRTLTSAGYRYIGMDHFAKPDDELSIAQDQGKLHRNFQGYTTHSHCDLVSMGVSAISQIGNCYYQNHHDLDTYLTTIDQQELPVKRGVWMTTDDSIRRNLIMQLICHFNVDIQKFEQQNNIVFSEYFSSELKRLQSMEKDGLLTATPEKITIEPAGRLLIRAVCQVFDAYIPQDNITTGFSRII</sequence>
<dbReference type="InterPro" id="IPR058240">
    <property type="entry name" value="rSAM_sf"/>
</dbReference>
<keyword evidence="20" id="KW-1185">Reference proteome</keyword>
<dbReference type="InterPro" id="IPR010723">
    <property type="entry name" value="HemN_C"/>
</dbReference>
<feature type="binding site" evidence="16">
    <location>
        <position position="210"/>
    </location>
    <ligand>
        <name>S-adenosyl-L-methionine</name>
        <dbReference type="ChEBI" id="CHEBI:59789"/>
        <label>2</label>
    </ligand>
</feature>
<organism evidence="19 20">
    <name type="scientific">Oleiphilus messinensis</name>
    <dbReference type="NCBI Taxonomy" id="141451"/>
    <lineage>
        <taxon>Bacteria</taxon>
        <taxon>Pseudomonadati</taxon>
        <taxon>Pseudomonadota</taxon>
        <taxon>Gammaproteobacteria</taxon>
        <taxon>Oceanospirillales</taxon>
        <taxon>Oleiphilaceae</taxon>
        <taxon>Oleiphilus</taxon>
    </lineage>
</organism>
<evidence type="ECO:0000256" key="6">
    <source>
        <dbReference type="ARBA" id="ARBA00022490"/>
    </source>
</evidence>
<dbReference type="Proteomes" id="UP000196027">
    <property type="component" value="Chromosome"/>
</dbReference>
<dbReference type="SUPFAM" id="SSF102114">
    <property type="entry name" value="Radical SAM enzymes"/>
    <property type="match status" value="1"/>
</dbReference>
<dbReference type="FunFam" id="3.80.30.20:FF:000012">
    <property type="entry name" value="Coproporphyrinogen-III oxidase"/>
    <property type="match status" value="1"/>
</dbReference>
<proteinExistence type="inferred from homology"/>
<evidence type="ECO:0000256" key="14">
    <source>
        <dbReference type="ARBA" id="ARBA00048321"/>
    </source>
</evidence>
<evidence type="ECO:0000256" key="4">
    <source>
        <dbReference type="ARBA" id="ARBA00011245"/>
    </source>
</evidence>
<evidence type="ECO:0000256" key="17">
    <source>
        <dbReference type="PIRSR" id="PIRSR000167-2"/>
    </source>
</evidence>
<comment type="subcellular location">
    <subcellularLocation>
        <location evidence="1 15">Cytoplasm</location>
    </subcellularLocation>
</comment>
<dbReference type="AlphaFoldDB" id="A0A1Y0I745"/>
<comment type="catalytic activity">
    <reaction evidence="14 15">
        <text>coproporphyrinogen III + 2 S-adenosyl-L-methionine = protoporphyrinogen IX + 2 5'-deoxyadenosine + 2 L-methionine + 2 CO2</text>
        <dbReference type="Rhea" id="RHEA:15425"/>
        <dbReference type="ChEBI" id="CHEBI:16526"/>
        <dbReference type="ChEBI" id="CHEBI:17319"/>
        <dbReference type="ChEBI" id="CHEBI:57307"/>
        <dbReference type="ChEBI" id="CHEBI:57309"/>
        <dbReference type="ChEBI" id="CHEBI:57844"/>
        <dbReference type="ChEBI" id="CHEBI:59789"/>
        <dbReference type="EC" id="1.3.98.3"/>
    </reaction>
</comment>
<dbReference type="EMBL" id="CP021425">
    <property type="protein sequence ID" value="ARU56318.1"/>
    <property type="molecule type" value="Genomic_DNA"/>
</dbReference>
<evidence type="ECO:0000256" key="5">
    <source>
        <dbReference type="ARBA" id="ARBA00022485"/>
    </source>
</evidence>
<dbReference type="InterPro" id="IPR034505">
    <property type="entry name" value="Coproporphyrinogen-III_oxidase"/>
</dbReference>
<dbReference type="InterPro" id="IPR007197">
    <property type="entry name" value="rSAM"/>
</dbReference>
<feature type="binding site" evidence="16">
    <location>
        <begin position="137"/>
        <end position="138"/>
    </location>
    <ligand>
        <name>S-adenosyl-L-methionine</name>
        <dbReference type="ChEBI" id="CHEBI:59789"/>
        <label>2</label>
    </ligand>
</feature>
<dbReference type="PANTHER" id="PTHR13932">
    <property type="entry name" value="COPROPORPHYRINIGEN III OXIDASE"/>
    <property type="match status" value="1"/>
</dbReference>
<comment type="pathway">
    <text evidence="2 15">Porphyrin-containing compound metabolism; protoporphyrin-IX biosynthesis; protoporphyrinogen-IX from coproporphyrinogen-III (AdoMet route): step 1/1.</text>
</comment>
<dbReference type="Pfam" id="PF06969">
    <property type="entry name" value="HemN_C"/>
    <property type="match status" value="1"/>
</dbReference>
<evidence type="ECO:0000256" key="15">
    <source>
        <dbReference type="PIRNR" id="PIRNR000167"/>
    </source>
</evidence>
<dbReference type="InterPro" id="IPR006638">
    <property type="entry name" value="Elp3/MiaA/NifB-like_rSAM"/>
</dbReference>
<feature type="binding site" evidence="16">
    <location>
        <position position="136"/>
    </location>
    <ligand>
        <name>S-adenosyl-L-methionine</name>
        <dbReference type="ChEBI" id="CHEBI:59789"/>
        <label>1</label>
    </ligand>
</feature>
<keyword evidence="9 15" id="KW-0560">Oxidoreductase</keyword>
<protein>
    <recommendedName>
        <fullName evidence="15">Coproporphyrinogen-III oxidase</fullName>
        <ecNumber evidence="15">1.3.98.3</ecNumber>
    </recommendedName>
</protein>
<keyword evidence="5 15" id="KW-0004">4Fe-4S</keyword>
<dbReference type="PIRSF" id="PIRSF000167">
    <property type="entry name" value="HemN"/>
    <property type="match status" value="1"/>
</dbReference>
<feature type="binding site" evidence="16">
    <location>
        <position position="269"/>
    </location>
    <ligand>
        <name>S-adenosyl-L-methionine</name>
        <dbReference type="ChEBI" id="CHEBI:59789"/>
        <label>2</label>
    </ligand>
</feature>
<feature type="binding site" evidence="16">
    <location>
        <position position="355"/>
    </location>
    <ligand>
        <name>S-adenosyl-L-methionine</name>
        <dbReference type="ChEBI" id="CHEBI:59789"/>
        <label>1</label>
    </ligand>
</feature>
<feature type="binding site" evidence="16">
    <location>
        <position position="79"/>
    </location>
    <ligand>
        <name>S-adenosyl-L-methionine</name>
        <dbReference type="ChEBI" id="CHEBI:59789"/>
        <label>1</label>
    </ligand>
</feature>
<evidence type="ECO:0000256" key="16">
    <source>
        <dbReference type="PIRSR" id="PIRSR000167-1"/>
    </source>
</evidence>
<comment type="similarity">
    <text evidence="3 15">Belongs to the anaerobic coproporphyrinogen-III oxidase family.</text>
</comment>
<evidence type="ECO:0000256" key="12">
    <source>
        <dbReference type="ARBA" id="ARBA00023244"/>
    </source>
</evidence>
<evidence type="ECO:0000259" key="18">
    <source>
        <dbReference type="PROSITE" id="PS51918"/>
    </source>
</evidence>
<keyword evidence="6 15" id="KW-0963">Cytoplasm</keyword>
<evidence type="ECO:0000256" key="13">
    <source>
        <dbReference type="ARBA" id="ARBA00024295"/>
    </source>
</evidence>
<dbReference type="KEGG" id="ome:OLMES_2255"/>
<dbReference type="GO" id="GO:0051989">
    <property type="term" value="F:coproporphyrinogen dehydrogenase activity"/>
    <property type="evidence" value="ECO:0007669"/>
    <property type="project" value="UniProtKB-EC"/>
</dbReference>
<feature type="binding site" evidence="16">
    <location>
        <position position="235"/>
    </location>
    <ligand>
        <name>S-adenosyl-L-methionine</name>
        <dbReference type="ChEBI" id="CHEBI:59789"/>
        <label>2</label>
    </ligand>
</feature>
<feature type="binding site" evidence="16">
    <location>
        <begin position="91"/>
        <end position="93"/>
    </location>
    <ligand>
        <name>S-adenosyl-L-methionine</name>
        <dbReference type="ChEBI" id="CHEBI:59789"/>
        <label>2</label>
    </ligand>
</feature>
<gene>
    <name evidence="19" type="ORF">OLMES_2255</name>
</gene>
<dbReference type="SFLD" id="SFLDG01065">
    <property type="entry name" value="anaerobic_coproporphyrinogen-I"/>
    <property type="match status" value="1"/>
</dbReference>
<evidence type="ECO:0000256" key="2">
    <source>
        <dbReference type="ARBA" id="ARBA00004785"/>
    </source>
</evidence>
<evidence type="ECO:0000256" key="9">
    <source>
        <dbReference type="ARBA" id="ARBA00023002"/>
    </source>
</evidence>
<evidence type="ECO:0000313" key="19">
    <source>
        <dbReference type="EMBL" id="ARU56318.1"/>
    </source>
</evidence>
<keyword evidence="10 15" id="KW-0408">Iron</keyword>
<dbReference type="GO" id="GO:0005737">
    <property type="term" value="C:cytoplasm"/>
    <property type="evidence" value="ECO:0007669"/>
    <property type="project" value="UniProtKB-SubCell"/>
</dbReference>
<dbReference type="UniPathway" id="UPA00251">
    <property type="reaction ID" value="UER00323"/>
</dbReference>
<name>A0A1Y0I745_9GAMM</name>
<dbReference type="GO" id="GO:0006782">
    <property type="term" value="P:protoporphyrinogen IX biosynthetic process"/>
    <property type="evidence" value="ECO:0007669"/>
    <property type="project" value="UniProtKB-UniPathway"/>
</dbReference>
<dbReference type="InterPro" id="IPR004558">
    <property type="entry name" value="Coprogen_oxidase_HemN"/>
</dbReference>
<evidence type="ECO:0000256" key="7">
    <source>
        <dbReference type="ARBA" id="ARBA00022691"/>
    </source>
</evidence>
<feature type="binding site" evidence="16">
    <location>
        <position position="171"/>
    </location>
    <ligand>
        <name>S-adenosyl-L-methionine</name>
        <dbReference type="ChEBI" id="CHEBI:59789"/>
        <label>1</label>
    </ligand>
</feature>
<dbReference type="SFLD" id="SFLDS00029">
    <property type="entry name" value="Radical_SAM"/>
    <property type="match status" value="1"/>
</dbReference>
<dbReference type="GO" id="GO:0004109">
    <property type="term" value="F:coproporphyrinogen oxidase activity"/>
    <property type="evidence" value="ECO:0007669"/>
    <property type="project" value="InterPro"/>
</dbReference>
<dbReference type="PROSITE" id="PS51918">
    <property type="entry name" value="RADICAL_SAM"/>
    <property type="match status" value="1"/>
</dbReference>
<dbReference type="InterPro" id="IPR023404">
    <property type="entry name" value="rSAM_horseshoe"/>
</dbReference>
<keyword evidence="8 15" id="KW-0479">Metal-binding</keyword>
<reference evidence="19 20" key="1">
    <citation type="submission" date="2017-05" db="EMBL/GenBank/DDBJ databases">
        <title>Genomic insights into alkan degradation activity of Oleiphilus messinensis.</title>
        <authorList>
            <person name="Kozyavkin S.A."/>
            <person name="Slesarev A.I."/>
            <person name="Golyshin P.N."/>
            <person name="Korzhenkov A."/>
            <person name="Golyshina O.N."/>
            <person name="Toshchakov S.V."/>
        </authorList>
    </citation>
    <scope>NUCLEOTIDE SEQUENCE [LARGE SCALE GENOMIC DNA]</scope>
    <source>
        <strain evidence="19 20">ME102</strain>
    </source>
</reference>
<keyword evidence="7 15" id="KW-0949">S-adenosyl-L-methionine</keyword>
<dbReference type="GO" id="GO:0046872">
    <property type="term" value="F:metal ion binding"/>
    <property type="evidence" value="ECO:0007669"/>
    <property type="project" value="UniProtKB-KW"/>
</dbReference>
<dbReference type="SFLD" id="SFLDG01082">
    <property type="entry name" value="B12-binding_domain_containing"/>
    <property type="match status" value="1"/>
</dbReference>
<dbReference type="CDD" id="cd01335">
    <property type="entry name" value="Radical_SAM"/>
    <property type="match status" value="1"/>
</dbReference>
<evidence type="ECO:0000256" key="8">
    <source>
        <dbReference type="ARBA" id="ARBA00022723"/>
    </source>
</evidence>
<feature type="binding site" evidence="17">
    <location>
        <position position="92"/>
    </location>
    <ligand>
        <name>[4Fe-4S] cluster</name>
        <dbReference type="ChEBI" id="CHEBI:49883"/>
        <note>4Fe-4S-S-AdoMet</note>
    </ligand>
</feature>
<comment type="subunit">
    <text evidence="4">Monomer.</text>
</comment>
<dbReference type="OrthoDB" id="9808022at2"/>
<dbReference type="RefSeq" id="WP_087461320.1">
    <property type="nucleotide sequence ID" value="NZ_CP021425.1"/>
</dbReference>
<evidence type="ECO:0000256" key="11">
    <source>
        <dbReference type="ARBA" id="ARBA00023014"/>
    </source>
</evidence>
<evidence type="ECO:0000256" key="1">
    <source>
        <dbReference type="ARBA" id="ARBA00004496"/>
    </source>
</evidence>
<dbReference type="SFLD" id="SFLDF00277">
    <property type="entry name" value="oxygen-independent_coproporphy"/>
    <property type="match status" value="1"/>
</dbReference>
<dbReference type="FunFam" id="1.10.10.920:FF:000001">
    <property type="entry name" value="Coproporphyrinogen-III oxidase"/>
    <property type="match status" value="1"/>
</dbReference>
<evidence type="ECO:0000256" key="10">
    <source>
        <dbReference type="ARBA" id="ARBA00023004"/>
    </source>
</evidence>
<evidence type="ECO:0000313" key="20">
    <source>
        <dbReference type="Proteomes" id="UP000196027"/>
    </source>
</evidence>
<comment type="cofactor">
    <cofactor evidence="15 17">
        <name>[4Fe-4S] cluster</name>
        <dbReference type="ChEBI" id="CHEBI:49883"/>
    </cofactor>
    <text evidence="15 17">Binds 1 [4Fe-4S] cluster. The cluster is coordinated with 3 cysteines and an exchangeable S-adenosyl-L-methionine.</text>
</comment>
<feature type="binding site" evidence="16">
    <location>
        <position position="198"/>
    </location>
    <ligand>
        <name>S-adenosyl-L-methionine</name>
        <dbReference type="ChEBI" id="CHEBI:59789"/>
        <label>2</label>
    </ligand>
</feature>
<dbReference type="Gene3D" id="1.10.10.920">
    <property type="match status" value="1"/>
</dbReference>
<dbReference type="GO" id="GO:0051539">
    <property type="term" value="F:4 iron, 4 sulfur cluster binding"/>
    <property type="evidence" value="ECO:0007669"/>
    <property type="project" value="UniProtKB-KW"/>
</dbReference>
<evidence type="ECO:0000256" key="3">
    <source>
        <dbReference type="ARBA" id="ARBA00005493"/>
    </source>
</evidence>
<accession>A0A1Y0I745</accession>
<dbReference type="Gene3D" id="3.80.30.20">
    <property type="entry name" value="tm_1862 like domain"/>
    <property type="match status" value="1"/>
</dbReference>
<dbReference type="NCBIfam" id="TIGR00538">
    <property type="entry name" value="hemN"/>
    <property type="match status" value="1"/>
</dbReference>
<comment type="function">
    <text evidence="13">Involved in the heme biosynthesis. Catalyzes the anaerobic oxidative decarboxylation of propionate groups of rings A and B of coproporphyrinogen III to yield the vinyl groups in protoporphyrinogen IX.</text>
</comment>
<dbReference type="SMART" id="SM00729">
    <property type="entry name" value="Elp3"/>
    <property type="match status" value="1"/>
</dbReference>
<dbReference type="Pfam" id="PF04055">
    <property type="entry name" value="Radical_SAM"/>
    <property type="match status" value="1"/>
</dbReference>
<dbReference type="PANTHER" id="PTHR13932:SF6">
    <property type="entry name" value="OXYGEN-INDEPENDENT COPROPORPHYRINOGEN III OXIDASE"/>
    <property type="match status" value="1"/>
</dbReference>
<feature type="domain" description="Radical SAM core" evidence="18">
    <location>
        <begin position="70"/>
        <end position="309"/>
    </location>
</feature>
<keyword evidence="12 15" id="KW-0627">Porphyrin biosynthesis</keyword>
<feature type="binding site" evidence="17">
    <location>
        <position position="89"/>
    </location>
    <ligand>
        <name>[4Fe-4S] cluster</name>
        <dbReference type="ChEBI" id="CHEBI:49883"/>
        <note>4Fe-4S-S-AdoMet</note>
    </ligand>
</feature>
<feature type="binding site" evidence="17">
    <location>
        <position position="85"/>
    </location>
    <ligand>
        <name>[4Fe-4S] cluster</name>
        <dbReference type="ChEBI" id="CHEBI:49883"/>
        <note>4Fe-4S-S-AdoMet</note>
    </ligand>
</feature>
<dbReference type="EC" id="1.3.98.3" evidence="15"/>
<keyword evidence="11 15" id="KW-0411">Iron-sulfur</keyword>